<dbReference type="EMBL" id="CABFNS010000853">
    <property type="protein sequence ID" value="VUC32991.1"/>
    <property type="molecule type" value="Genomic_DNA"/>
</dbReference>
<reference evidence="1 2" key="1">
    <citation type="submission" date="2019-06" db="EMBL/GenBank/DDBJ databases">
        <authorList>
            <person name="Broberg M."/>
        </authorList>
    </citation>
    <scope>NUCLEOTIDE SEQUENCE [LARGE SCALE GENOMIC DNA]</scope>
</reference>
<keyword evidence="2" id="KW-1185">Reference proteome</keyword>
<evidence type="ECO:0000313" key="1">
    <source>
        <dbReference type="EMBL" id="VUC32991.1"/>
    </source>
</evidence>
<proteinExistence type="predicted"/>
<evidence type="ECO:0000313" key="2">
    <source>
        <dbReference type="Proteomes" id="UP000766486"/>
    </source>
</evidence>
<accession>A0ABY6UNS3</accession>
<organism evidence="1 2">
    <name type="scientific">Bionectria ochroleuca</name>
    <name type="common">Gliocladium roseum</name>
    <dbReference type="NCBI Taxonomy" id="29856"/>
    <lineage>
        <taxon>Eukaryota</taxon>
        <taxon>Fungi</taxon>
        <taxon>Dikarya</taxon>
        <taxon>Ascomycota</taxon>
        <taxon>Pezizomycotina</taxon>
        <taxon>Sordariomycetes</taxon>
        <taxon>Hypocreomycetidae</taxon>
        <taxon>Hypocreales</taxon>
        <taxon>Bionectriaceae</taxon>
        <taxon>Clonostachys</taxon>
    </lineage>
</organism>
<comment type="caution">
    <text evidence="1">The sequence shown here is derived from an EMBL/GenBank/DDBJ whole genome shotgun (WGS) entry which is preliminary data.</text>
</comment>
<name>A0ABY6UNS3_BIOOC</name>
<protein>
    <submittedName>
        <fullName evidence="1">Uncharacterized protein</fullName>
    </submittedName>
</protein>
<sequence>MAFSELLVQPALNALTITRDQAFPDTLAHIVAHRVSDFLDMNQVGEAMNEFGIGVFRHRIQAERIDEGLPRLQIFEFQGELKAEQARREVAETTIHDALRI</sequence>
<dbReference type="Proteomes" id="UP000766486">
    <property type="component" value="Unassembled WGS sequence"/>
</dbReference>
<gene>
    <name evidence="1" type="ORF">CLO192961_LOCUS338396</name>
</gene>